<evidence type="ECO:0000313" key="4">
    <source>
        <dbReference type="EMBL" id="GCF92679.1"/>
    </source>
</evidence>
<comment type="caution">
    <text evidence="4">The sequence shown here is derived from an EMBL/GenBank/DDBJ whole genome shotgun (WGS) entry which is preliminary data.</text>
</comment>
<dbReference type="InterPro" id="IPR016181">
    <property type="entry name" value="Acyl_CoA_acyltransferase"/>
</dbReference>
<dbReference type="AlphaFoldDB" id="A0A4V0WP55"/>
<organism evidence="4 5">
    <name type="scientific">Enterococcus florum</name>
    <dbReference type="NCBI Taxonomy" id="2480627"/>
    <lineage>
        <taxon>Bacteria</taxon>
        <taxon>Bacillati</taxon>
        <taxon>Bacillota</taxon>
        <taxon>Bacilli</taxon>
        <taxon>Lactobacillales</taxon>
        <taxon>Enterococcaceae</taxon>
        <taxon>Enterococcus</taxon>
    </lineage>
</organism>
<dbReference type="Proteomes" id="UP000290567">
    <property type="component" value="Unassembled WGS sequence"/>
</dbReference>
<dbReference type="CDD" id="cd04301">
    <property type="entry name" value="NAT_SF"/>
    <property type="match status" value="1"/>
</dbReference>
<evidence type="ECO:0000256" key="2">
    <source>
        <dbReference type="ARBA" id="ARBA00023315"/>
    </source>
</evidence>
<dbReference type="GO" id="GO:0016747">
    <property type="term" value="F:acyltransferase activity, transferring groups other than amino-acyl groups"/>
    <property type="evidence" value="ECO:0007669"/>
    <property type="project" value="InterPro"/>
</dbReference>
<evidence type="ECO:0000256" key="1">
    <source>
        <dbReference type="ARBA" id="ARBA00022679"/>
    </source>
</evidence>
<keyword evidence="5" id="KW-1185">Reference proteome</keyword>
<feature type="domain" description="N-acetyltransferase" evidence="3">
    <location>
        <begin position="1"/>
        <end position="136"/>
    </location>
</feature>
<reference evidence="5" key="1">
    <citation type="submission" date="2019-02" db="EMBL/GenBank/DDBJ databases">
        <title>Draft genome sequence of Enterococcus sp. Gos25-1.</title>
        <authorList>
            <person name="Tanaka N."/>
            <person name="Shiwa Y."/>
            <person name="Fujita N."/>
        </authorList>
    </citation>
    <scope>NUCLEOTIDE SEQUENCE [LARGE SCALE GENOMIC DNA]</scope>
    <source>
        <strain evidence="5">Gos25-1</strain>
    </source>
</reference>
<evidence type="ECO:0000259" key="3">
    <source>
        <dbReference type="PROSITE" id="PS51186"/>
    </source>
</evidence>
<dbReference type="Pfam" id="PF00583">
    <property type="entry name" value="Acetyltransf_1"/>
    <property type="match status" value="1"/>
</dbReference>
<protein>
    <recommendedName>
        <fullName evidence="3">N-acetyltransferase domain-containing protein</fullName>
    </recommendedName>
</protein>
<dbReference type="PANTHER" id="PTHR43877">
    <property type="entry name" value="AMINOALKYLPHOSPHONATE N-ACETYLTRANSFERASE-RELATED-RELATED"/>
    <property type="match status" value="1"/>
</dbReference>
<evidence type="ECO:0000313" key="5">
    <source>
        <dbReference type="Proteomes" id="UP000290567"/>
    </source>
</evidence>
<dbReference type="OrthoDB" id="9775804at2"/>
<keyword evidence="2" id="KW-0012">Acyltransferase</keyword>
<dbReference type="Gene3D" id="3.40.630.30">
    <property type="match status" value="1"/>
</dbReference>
<accession>A0A4V0WP55</accession>
<dbReference type="RefSeq" id="WP_146621183.1">
    <property type="nucleotide sequence ID" value="NZ_BJCC01000005.1"/>
</dbReference>
<name>A0A4V0WP55_9ENTE</name>
<dbReference type="EMBL" id="BJCC01000005">
    <property type="protein sequence ID" value="GCF92679.1"/>
    <property type="molecule type" value="Genomic_DNA"/>
</dbReference>
<dbReference type="InterPro" id="IPR000182">
    <property type="entry name" value="GNAT_dom"/>
</dbReference>
<gene>
    <name evidence="4" type="ORF">NRIC_05700</name>
</gene>
<sequence length="146" mass="16819">MKIQLAPTFSKQHFEAITLREQILGTTVNLNQEAKRTTFVAIEEGKVVGTAAIQLYPFGFARIRQVAVSPDSQKRHIGSQLMDRCEAFAREQRAAKVILTGRKSASLFYLKRDYHVFLFPFSKHQIDFFWFAKKLETTPYTTEESL</sequence>
<dbReference type="SUPFAM" id="SSF55729">
    <property type="entry name" value="Acyl-CoA N-acyltransferases (Nat)"/>
    <property type="match status" value="1"/>
</dbReference>
<proteinExistence type="predicted"/>
<dbReference type="PROSITE" id="PS51186">
    <property type="entry name" value="GNAT"/>
    <property type="match status" value="1"/>
</dbReference>
<keyword evidence="1" id="KW-0808">Transferase</keyword>
<dbReference type="InterPro" id="IPR050832">
    <property type="entry name" value="Bact_Acetyltransf"/>
</dbReference>